<dbReference type="InterPro" id="IPR047057">
    <property type="entry name" value="MerR_fam"/>
</dbReference>
<gene>
    <name evidence="3" type="ORF">DFR69_109217</name>
</gene>
<dbReference type="GO" id="GO:0003677">
    <property type="term" value="F:DNA binding"/>
    <property type="evidence" value="ECO:0007669"/>
    <property type="project" value="UniProtKB-KW"/>
</dbReference>
<dbReference type="AlphaFoldDB" id="A0A317NB64"/>
<dbReference type="PROSITE" id="PS50937">
    <property type="entry name" value="HTH_MERR_2"/>
    <property type="match status" value="1"/>
</dbReference>
<dbReference type="Pfam" id="PF13411">
    <property type="entry name" value="MerR_1"/>
    <property type="match status" value="1"/>
</dbReference>
<protein>
    <submittedName>
        <fullName evidence="3">DNA-binding transcriptional MerR regulator</fullName>
    </submittedName>
</protein>
<dbReference type="EMBL" id="QGTL01000009">
    <property type="protein sequence ID" value="PWV72300.1"/>
    <property type="molecule type" value="Genomic_DNA"/>
</dbReference>
<evidence type="ECO:0000313" key="3">
    <source>
        <dbReference type="EMBL" id="PWV72300.1"/>
    </source>
</evidence>
<sequence length="132" mass="14161">MPEHPIRIGELASRAQVSTRTVDYYTSQGLLSPVERTASGYRLYDPSDVDRITLVKQLESQGLSLDEITTAFAGDDADTAARLARLQTDLRTLQAAIDVAPTALQGLLAVIAGRVHGLVAIALQIPPDIPIL</sequence>
<organism evidence="3 4">
    <name type="scientific">Nocardia neocaledoniensis</name>
    <dbReference type="NCBI Taxonomy" id="236511"/>
    <lineage>
        <taxon>Bacteria</taxon>
        <taxon>Bacillati</taxon>
        <taxon>Actinomycetota</taxon>
        <taxon>Actinomycetes</taxon>
        <taxon>Mycobacteriales</taxon>
        <taxon>Nocardiaceae</taxon>
        <taxon>Nocardia</taxon>
    </lineage>
</organism>
<dbReference type="SMART" id="SM00422">
    <property type="entry name" value="HTH_MERR"/>
    <property type="match status" value="1"/>
</dbReference>
<dbReference type="GO" id="GO:0003700">
    <property type="term" value="F:DNA-binding transcription factor activity"/>
    <property type="evidence" value="ECO:0007669"/>
    <property type="project" value="InterPro"/>
</dbReference>
<dbReference type="RefSeq" id="WP_110039811.1">
    <property type="nucleotide sequence ID" value="NZ_QGTL01000009.1"/>
</dbReference>
<dbReference type="CDD" id="cd00592">
    <property type="entry name" value="HTH_MerR-like"/>
    <property type="match status" value="1"/>
</dbReference>
<evidence type="ECO:0000259" key="2">
    <source>
        <dbReference type="PROSITE" id="PS50937"/>
    </source>
</evidence>
<dbReference type="Gene3D" id="1.10.1660.10">
    <property type="match status" value="1"/>
</dbReference>
<proteinExistence type="predicted"/>
<dbReference type="SUPFAM" id="SSF46955">
    <property type="entry name" value="Putative DNA-binding domain"/>
    <property type="match status" value="1"/>
</dbReference>
<accession>A0A317NB64</accession>
<comment type="caution">
    <text evidence="3">The sequence shown here is derived from an EMBL/GenBank/DDBJ whole genome shotgun (WGS) entry which is preliminary data.</text>
</comment>
<evidence type="ECO:0000256" key="1">
    <source>
        <dbReference type="ARBA" id="ARBA00023125"/>
    </source>
</evidence>
<dbReference type="PANTHER" id="PTHR30204">
    <property type="entry name" value="REDOX-CYCLING DRUG-SENSING TRANSCRIPTIONAL ACTIVATOR SOXR"/>
    <property type="match status" value="1"/>
</dbReference>
<feature type="domain" description="HTH merR-type" evidence="2">
    <location>
        <begin position="5"/>
        <end position="74"/>
    </location>
</feature>
<dbReference type="Proteomes" id="UP000246410">
    <property type="component" value="Unassembled WGS sequence"/>
</dbReference>
<name>A0A317NB64_9NOCA</name>
<keyword evidence="1 3" id="KW-0238">DNA-binding</keyword>
<dbReference type="PANTHER" id="PTHR30204:SF93">
    <property type="entry name" value="HTH MERR-TYPE DOMAIN-CONTAINING PROTEIN"/>
    <property type="match status" value="1"/>
</dbReference>
<keyword evidence="4" id="KW-1185">Reference proteome</keyword>
<dbReference type="PRINTS" id="PR00040">
    <property type="entry name" value="HTHMERR"/>
</dbReference>
<dbReference type="InterPro" id="IPR009061">
    <property type="entry name" value="DNA-bd_dom_put_sf"/>
</dbReference>
<dbReference type="InterPro" id="IPR000551">
    <property type="entry name" value="MerR-type_HTH_dom"/>
</dbReference>
<reference evidence="3 4" key="1">
    <citation type="submission" date="2018-05" db="EMBL/GenBank/DDBJ databases">
        <title>Genomic Encyclopedia of Type Strains, Phase IV (KMG-IV): sequencing the most valuable type-strain genomes for metagenomic binning, comparative biology and taxonomic classification.</title>
        <authorList>
            <person name="Goeker M."/>
        </authorList>
    </citation>
    <scope>NUCLEOTIDE SEQUENCE [LARGE SCALE GENOMIC DNA]</scope>
    <source>
        <strain evidence="3 4">DSM 44717</strain>
    </source>
</reference>
<evidence type="ECO:0000313" key="4">
    <source>
        <dbReference type="Proteomes" id="UP000246410"/>
    </source>
</evidence>